<dbReference type="PANTHER" id="PTHR42951:SF14">
    <property type="entry name" value="METALLO-BETA-LACTAMASE SUPERFAMILY PROTEIN"/>
    <property type="match status" value="1"/>
</dbReference>
<comment type="caution">
    <text evidence="2">The sequence shown here is derived from an EMBL/GenBank/DDBJ whole genome shotgun (WGS) entry which is preliminary data.</text>
</comment>
<feature type="domain" description="Metallo-beta-lactamase" evidence="1">
    <location>
        <begin position="24"/>
        <end position="209"/>
    </location>
</feature>
<dbReference type="SMART" id="SM00849">
    <property type="entry name" value="Lactamase_B"/>
    <property type="match status" value="1"/>
</dbReference>
<keyword evidence="2" id="KW-0378">Hydrolase</keyword>
<sequence>MTDLTLDVYTSPMLELPNGGMFSPTTSTLVLGDTEAVLVDTPYLAERIEEVIRRIEASGRTLTAVFITHGHSDHYFGLERILAQFPQARAVAVASVAAHIESNLESDRAFTRDFFAGAAVDNSVGPTALDGDELLVDGHELRIIEIEQADIAPTAIVHIPSIEAVIAGDAVYNGINPFLAVSGPVEWRKWVESVDRVAALEPRIVVAGHKQPWLPDDDLAASVDATRDYLQTFINGVDQCANSRELVAHMQQRFPDHGNPSALILSAVNAFKRKKSVDA</sequence>
<organism evidence="2 3">
    <name type="scientific">Rhodococcus opacus</name>
    <name type="common">Nocardia opaca</name>
    <dbReference type="NCBI Taxonomy" id="37919"/>
    <lineage>
        <taxon>Bacteria</taxon>
        <taxon>Bacillati</taxon>
        <taxon>Actinomycetota</taxon>
        <taxon>Actinomycetes</taxon>
        <taxon>Mycobacteriales</taxon>
        <taxon>Nocardiaceae</taxon>
        <taxon>Rhodococcus</taxon>
    </lineage>
</organism>
<protein>
    <submittedName>
        <fullName evidence="2">MBL fold metallo-hydrolase</fullName>
    </submittedName>
</protein>
<proteinExistence type="predicted"/>
<dbReference type="RefSeq" id="WP_105420028.1">
    <property type="nucleotide sequence ID" value="NZ_PUIO01000044.1"/>
</dbReference>
<dbReference type="CDD" id="cd07739">
    <property type="entry name" value="metallo-hydrolase-like_MBL-fold"/>
    <property type="match status" value="1"/>
</dbReference>
<dbReference type="InterPro" id="IPR050855">
    <property type="entry name" value="NDM-1-like"/>
</dbReference>
<dbReference type="SUPFAM" id="SSF56281">
    <property type="entry name" value="Metallo-hydrolase/oxidoreductase"/>
    <property type="match status" value="1"/>
</dbReference>
<name>A0A2S8IXJ4_RHOOP</name>
<reference evidence="3" key="1">
    <citation type="submission" date="2018-02" db="EMBL/GenBank/DDBJ databases">
        <title>Draft genome sequencing of Rhodococcus opacus KU647198.</title>
        <authorList>
            <person name="Zheng B.-X."/>
        </authorList>
    </citation>
    <scope>NUCLEOTIDE SEQUENCE [LARGE SCALE GENOMIC DNA]</scope>
    <source>
        <strain evidence="3">04-OD7</strain>
    </source>
</reference>
<dbReference type="PANTHER" id="PTHR42951">
    <property type="entry name" value="METALLO-BETA-LACTAMASE DOMAIN-CONTAINING"/>
    <property type="match status" value="1"/>
</dbReference>
<accession>A0A2S8IXJ4</accession>
<dbReference type="Pfam" id="PF00753">
    <property type="entry name" value="Lactamase_B"/>
    <property type="match status" value="1"/>
</dbReference>
<dbReference type="Gene3D" id="3.60.15.10">
    <property type="entry name" value="Ribonuclease Z/Hydroxyacylglutathione hydrolase-like"/>
    <property type="match status" value="1"/>
</dbReference>
<evidence type="ECO:0000313" key="3">
    <source>
        <dbReference type="Proteomes" id="UP000239290"/>
    </source>
</evidence>
<evidence type="ECO:0000259" key="1">
    <source>
        <dbReference type="SMART" id="SM00849"/>
    </source>
</evidence>
<evidence type="ECO:0000313" key="2">
    <source>
        <dbReference type="EMBL" id="PQP19524.1"/>
    </source>
</evidence>
<dbReference type="EMBL" id="PUIO01000044">
    <property type="protein sequence ID" value="PQP19524.1"/>
    <property type="molecule type" value="Genomic_DNA"/>
</dbReference>
<dbReference type="InterPro" id="IPR036866">
    <property type="entry name" value="RibonucZ/Hydroxyglut_hydro"/>
</dbReference>
<dbReference type="AlphaFoldDB" id="A0A2S8IXJ4"/>
<dbReference type="Proteomes" id="UP000239290">
    <property type="component" value="Unassembled WGS sequence"/>
</dbReference>
<gene>
    <name evidence="2" type="ORF">C5613_30085</name>
</gene>
<dbReference type="GO" id="GO:0016787">
    <property type="term" value="F:hydrolase activity"/>
    <property type="evidence" value="ECO:0007669"/>
    <property type="project" value="UniProtKB-KW"/>
</dbReference>
<dbReference type="InterPro" id="IPR001279">
    <property type="entry name" value="Metallo-B-lactamas"/>
</dbReference>